<protein>
    <submittedName>
        <fullName evidence="3">Polyisoprenoid-binding protein</fullName>
    </submittedName>
</protein>
<dbReference type="OrthoDB" id="9811006at2"/>
<dbReference type="InterPro" id="IPR007372">
    <property type="entry name" value="Lipid/polyisoprenoid-bd_YceI"/>
</dbReference>
<evidence type="ECO:0000313" key="3">
    <source>
        <dbReference type="EMBL" id="PLC54707.1"/>
    </source>
</evidence>
<accession>A0A2N4UI53</accession>
<sequence>MSKAIIAMTAALAALHSGTASAAAVRYEVEPTHTFVNFEVKHFNTSTVRARFDKVDGFVELDRQAGKGKAEIVIDTGSVSSGTPDFDKHLSSADFFNVAKFPQARFVGTDFRYDGDKLKSVAGELTMLGKTAPVTLAASNFNCYDQPVLKVYVCGGDFTTDIKRSDWSMNWGIDMGVPDRVRLLIQIEAIQK</sequence>
<reference evidence="3 4" key="1">
    <citation type="submission" date="2017-10" db="EMBL/GenBank/DDBJ databases">
        <title>Two draft genome sequences of Pusillimonas sp. strains isolated from a nitrate- and radionuclide-contaminated groundwater in Russia.</title>
        <authorList>
            <person name="Grouzdev D.S."/>
            <person name="Tourova T.P."/>
            <person name="Goeva M.A."/>
            <person name="Babich T.L."/>
            <person name="Sokolova D.S."/>
            <person name="Abdullin R."/>
            <person name="Poltaraus A.B."/>
            <person name="Toshchakov S.V."/>
            <person name="Nazina T.N."/>
        </authorList>
    </citation>
    <scope>NUCLEOTIDE SEQUENCE [LARGE SCALE GENOMIC DNA]</scope>
    <source>
        <strain evidence="3 4">JR1/69-2-13</strain>
    </source>
</reference>
<keyword evidence="1" id="KW-0732">Signal</keyword>
<comment type="caution">
    <text evidence="3">The sequence shown here is derived from an EMBL/GenBank/DDBJ whole genome shotgun (WGS) entry which is preliminary data.</text>
</comment>
<dbReference type="SMART" id="SM00867">
    <property type="entry name" value="YceI"/>
    <property type="match status" value="1"/>
</dbReference>
<dbReference type="PANTHER" id="PTHR34406">
    <property type="entry name" value="PROTEIN YCEI"/>
    <property type="match status" value="1"/>
</dbReference>
<dbReference type="EMBL" id="PDNV01000004">
    <property type="protein sequence ID" value="PLC54707.1"/>
    <property type="molecule type" value="Genomic_DNA"/>
</dbReference>
<feature type="domain" description="Lipid/polyisoprenoid-binding YceI-like" evidence="2">
    <location>
        <begin position="26"/>
        <end position="190"/>
    </location>
</feature>
<dbReference type="PANTHER" id="PTHR34406:SF2">
    <property type="entry name" value="PERIPLASMIC PROTEIN"/>
    <property type="match status" value="1"/>
</dbReference>
<name>A0A2N4UI53_9BURK</name>
<evidence type="ECO:0000259" key="2">
    <source>
        <dbReference type="SMART" id="SM00867"/>
    </source>
</evidence>
<dbReference type="Gene3D" id="2.40.128.110">
    <property type="entry name" value="Lipid/polyisoprenoid-binding, YceI-like"/>
    <property type="match status" value="1"/>
</dbReference>
<feature type="signal peptide" evidence="1">
    <location>
        <begin position="1"/>
        <end position="22"/>
    </location>
</feature>
<proteinExistence type="predicted"/>
<keyword evidence="4" id="KW-1185">Reference proteome</keyword>
<evidence type="ECO:0000256" key="1">
    <source>
        <dbReference type="SAM" id="SignalP"/>
    </source>
</evidence>
<dbReference type="AlphaFoldDB" id="A0A2N4UI53"/>
<feature type="chain" id="PRO_5014729990" evidence="1">
    <location>
        <begin position="23"/>
        <end position="192"/>
    </location>
</feature>
<dbReference type="Proteomes" id="UP000234328">
    <property type="component" value="Unassembled WGS sequence"/>
</dbReference>
<evidence type="ECO:0000313" key="4">
    <source>
        <dbReference type="Proteomes" id="UP000234328"/>
    </source>
</evidence>
<dbReference type="SUPFAM" id="SSF101874">
    <property type="entry name" value="YceI-like"/>
    <property type="match status" value="1"/>
</dbReference>
<organism evidence="3 4">
    <name type="scientific">Pollutimonas nitritireducens</name>
    <dbReference type="NCBI Taxonomy" id="2045209"/>
    <lineage>
        <taxon>Bacteria</taxon>
        <taxon>Pseudomonadati</taxon>
        <taxon>Pseudomonadota</taxon>
        <taxon>Betaproteobacteria</taxon>
        <taxon>Burkholderiales</taxon>
        <taxon>Alcaligenaceae</taxon>
        <taxon>Pollutimonas</taxon>
    </lineage>
</organism>
<gene>
    <name evidence="3" type="ORF">CR155_07360</name>
</gene>
<dbReference type="InterPro" id="IPR036761">
    <property type="entry name" value="TTHA0802/YceI-like_sf"/>
</dbReference>
<dbReference type="Pfam" id="PF04264">
    <property type="entry name" value="YceI"/>
    <property type="match status" value="1"/>
</dbReference>